<dbReference type="Pfam" id="PF00005">
    <property type="entry name" value="ABC_tran"/>
    <property type="match status" value="1"/>
</dbReference>
<dbReference type="Gene3D" id="3.40.50.300">
    <property type="entry name" value="P-loop containing nucleotide triphosphate hydrolases"/>
    <property type="match status" value="1"/>
</dbReference>
<dbReference type="SUPFAM" id="SSF52540">
    <property type="entry name" value="P-loop containing nucleoside triphosphate hydrolases"/>
    <property type="match status" value="1"/>
</dbReference>
<dbReference type="PANTHER" id="PTHR43499:SF1">
    <property type="entry name" value="ABC TRANSPORTER I FAMILY MEMBER 1"/>
    <property type="match status" value="1"/>
</dbReference>
<dbReference type="NCBIfam" id="TIGR01189">
    <property type="entry name" value="ccmA"/>
    <property type="match status" value="1"/>
</dbReference>
<accession>A0ABV8CCR8</accession>
<name>A0ABV8CCR8_9GAMM</name>
<keyword evidence="2" id="KW-0547">Nucleotide-binding</keyword>
<evidence type="ECO:0000313" key="9">
    <source>
        <dbReference type="Proteomes" id="UP001595758"/>
    </source>
</evidence>
<reference evidence="9" key="1">
    <citation type="journal article" date="2019" name="Int. J. Syst. Evol. Microbiol.">
        <title>The Global Catalogue of Microorganisms (GCM) 10K type strain sequencing project: providing services to taxonomists for standard genome sequencing and annotation.</title>
        <authorList>
            <consortium name="The Broad Institute Genomics Platform"/>
            <consortium name="The Broad Institute Genome Sequencing Center for Infectious Disease"/>
            <person name="Wu L."/>
            <person name="Ma J."/>
        </authorList>
    </citation>
    <scope>NUCLEOTIDE SEQUENCE [LARGE SCALE GENOMIC DNA]</scope>
    <source>
        <strain evidence="9">CCUG 59858</strain>
    </source>
</reference>
<evidence type="ECO:0000256" key="1">
    <source>
        <dbReference type="ARBA" id="ARBA00022448"/>
    </source>
</evidence>
<evidence type="ECO:0000259" key="7">
    <source>
        <dbReference type="PROSITE" id="PS50893"/>
    </source>
</evidence>
<dbReference type="PROSITE" id="PS50893">
    <property type="entry name" value="ABC_TRANSPORTER_2"/>
    <property type="match status" value="1"/>
</dbReference>
<comment type="caution">
    <text evidence="8">The sequence shown here is derived from an EMBL/GenBank/DDBJ whole genome shotgun (WGS) entry which is preliminary data.</text>
</comment>
<dbReference type="EMBL" id="JBHSAB010000001">
    <property type="protein sequence ID" value="MFC3907734.1"/>
    <property type="molecule type" value="Genomic_DNA"/>
</dbReference>
<evidence type="ECO:0000313" key="8">
    <source>
        <dbReference type="EMBL" id="MFC3907734.1"/>
    </source>
</evidence>
<dbReference type="InterPro" id="IPR005895">
    <property type="entry name" value="ABC_transptr_haem_export_CcmA"/>
</dbReference>
<evidence type="ECO:0000256" key="2">
    <source>
        <dbReference type="ARBA" id="ARBA00022741"/>
    </source>
</evidence>
<keyword evidence="5" id="KW-1278">Translocase</keyword>
<dbReference type="RefSeq" id="WP_382340365.1">
    <property type="nucleotide sequence ID" value="NZ_JBHSAB010000001.1"/>
</dbReference>
<evidence type="ECO:0000256" key="3">
    <source>
        <dbReference type="ARBA" id="ARBA00022748"/>
    </source>
</evidence>
<dbReference type="InterPro" id="IPR027417">
    <property type="entry name" value="P-loop_NTPase"/>
</dbReference>
<protein>
    <submittedName>
        <fullName evidence="8">Cytochrome c biogenesis heme-transporting ATPase CcmA</fullName>
    </submittedName>
</protein>
<dbReference type="InterPro" id="IPR017871">
    <property type="entry name" value="ABC_transporter-like_CS"/>
</dbReference>
<feature type="domain" description="ABC transporter" evidence="7">
    <location>
        <begin position="2"/>
        <end position="199"/>
    </location>
</feature>
<dbReference type="InterPro" id="IPR003439">
    <property type="entry name" value="ABC_transporter-like_ATP-bd"/>
</dbReference>
<keyword evidence="1" id="KW-0813">Transport</keyword>
<keyword evidence="6" id="KW-0472">Membrane</keyword>
<evidence type="ECO:0000256" key="6">
    <source>
        <dbReference type="ARBA" id="ARBA00023136"/>
    </source>
</evidence>
<sequence>MLEVRNLSFDYPEQTMLSNISFSINAGQLLHLRGGNGAGKTTLLRLLAGLLEPAGGEIVWRQQVIRDNLPAYQKLVCYVGHRPGLNLHLTIRENCYFDWHCTDRQYIERWLINFNLLPLADKPCYQLSAGQRRRAALLRIAMTDALIWLLDEPLVALDQQSVTLLSGCLLNHLQKGGLIVMTSHQDLPEELADCMEYVL</sequence>
<dbReference type="PROSITE" id="PS00211">
    <property type="entry name" value="ABC_TRANSPORTER_1"/>
    <property type="match status" value="1"/>
</dbReference>
<keyword evidence="3" id="KW-0201">Cytochrome c-type biogenesis</keyword>
<evidence type="ECO:0000256" key="5">
    <source>
        <dbReference type="ARBA" id="ARBA00022967"/>
    </source>
</evidence>
<keyword evidence="9" id="KW-1185">Reference proteome</keyword>
<keyword evidence="4" id="KW-0067">ATP-binding</keyword>
<proteinExistence type="predicted"/>
<dbReference type="NCBIfam" id="NF010061">
    <property type="entry name" value="PRK13538.1"/>
    <property type="match status" value="1"/>
</dbReference>
<dbReference type="InterPro" id="IPR003593">
    <property type="entry name" value="AAA+_ATPase"/>
</dbReference>
<gene>
    <name evidence="8" type="primary">ccmA</name>
    <name evidence="8" type="ORF">ACFORL_01390</name>
</gene>
<dbReference type="Proteomes" id="UP001595758">
    <property type="component" value="Unassembled WGS sequence"/>
</dbReference>
<dbReference type="PANTHER" id="PTHR43499">
    <property type="entry name" value="ABC TRANSPORTER I FAMILY MEMBER 1"/>
    <property type="match status" value="1"/>
</dbReference>
<organism evidence="8 9">
    <name type="scientific">Legionella dresdenensis</name>
    <dbReference type="NCBI Taxonomy" id="450200"/>
    <lineage>
        <taxon>Bacteria</taxon>
        <taxon>Pseudomonadati</taxon>
        <taxon>Pseudomonadota</taxon>
        <taxon>Gammaproteobacteria</taxon>
        <taxon>Legionellales</taxon>
        <taxon>Legionellaceae</taxon>
        <taxon>Legionella</taxon>
    </lineage>
</organism>
<dbReference type="SMART" id="SM00382">
    <property type="entry name" value="AAA"/>
    <property type="match status" value="1"/>
</dbReference>
<evidence type="ECO:0000256" key="4">
    <source>
        <dbReference type="ARBA" id="ARBA00022840"/>
    </source>
</evidence>